<evidence type="ECO:0000256" key="1">
    <source>
        <dbReference type="ARBA" id="ARBA00022729"/>
    </source>
</evidence>
<evidence type="ECO:0000259" key="5">
    <source>
        <dbReference type="PROSITE" id="PS50240"/>
    </source>
</evidence>
<organism evidence="6 7">
    <name type="scientific">Photinus pyralis</name>
    <name type="common">Common eastern firefly</name>
    <name type="synonym">Lampyris pyralis</name>
    <dbReference type="NCBI Taxonomy" id="7054"/>
    <lineage>
        <taxon>Eukaryota</taxon>
        <taxon>Metazoa</taxon>
        <taxon>Ecdysozoa</taxon>
        <taxon>Arthropoda</taxon>
        <taxon>Hexapoda</taxon>
        <taxon>Insecta</taxon>
        <taxon>Pterygota</taxon>
        <taxon>Neoptera</taxon>
        <taxon>Endopterygota</taxon>
        <taxon>Coleoptera</taxon>
        <taxon>Polyphaga</taxon>
        <taxon>Elateriformia</taxon>
        <taxon>Elateroidea</taxon>
        <taxon>Lampyridae</taxon>
        <taxon>Lampyrinae</taxon>
        <taxon>Photinus</taxon>
    </lineage>
</organism>
<dbReference type="EMBL" id="VVIM01000009">
    <property type="protein sequence ID" value="KAB0793999.1"/>
    <property type="molecule type" value="Genomic_DNA"/>
</dbReference>
<dbReference type="PANTHER" id="PTHR24271:SF81">
    <property type="entry name" value="GRANZYME B"/>
    <property type="match status" value="1"/>
</dbReference>
<dbReference type="InParanoid" id="A0A5N4A9N3"/>
<dbReference type="Proteomes" id="UP000327044">
    <property type="component" value="Unassembled WGS sequence"/>
</dbReference>
<feature type="signal peptide" evidence="4">
    <location>
        <begin position="1"/>
        <end position="19"/>
    </location>
</feature>
<dbReference type="GO" id="GO:0006508">
    <property type="term" value="P:proteolysis"/>
    <property type="evidence" value="ECO:0007669"/>
    <property type="project" value="InterPro"/>
</dbReference>
<evidence type="ECO:0000313" key="7">
    <source>
        <dbReference type="Proteomes" id="UP000327044"/>
    </source>
</evidence>
<sequence>MARFVTVLTLVCCAWAVKALSRNGTVIAEPHSIPYQADLIIEVIDDDTRYRTGSLISPNYVLTAANCVVGSSNITVVMGVYNAEDKEEPTRRTYVGDTYVVHPSYNQSTGYHDIAVIHLKDSAEVNEFVQPVILPRHRYKDLIGQQAQVSGWGNVSAGCDLELSKMRYANITIGSPSDCLPQFPHPDSAQMCPVPSDALFHVTDFGAPLVLNDVQIGIAAATSFTNGIESNPQIYTRVDHYLSWINNNTDVKIKETC</sequence>
<dbReference type="InterPro" id="IPR043504">
    <property type="entry name" value="Peptidase_S1_PA_chymotrypsin"/>
</dbReference>
<name>A0A5N4A9N3_PHOPY</name>
<dbReference type="AlphaFoldDB" id="A0A5N4A9N3"/>
<protein>
    <recommendedName>
        <fullName evidence="5">Peptidase S1 domain-containing protein</fullName>
    </recommendedName>
</protein>
<dbReference type="Gene3D" id="2.40.10.10">
    <property type="entry name" value="Trypsin-like serine proteases"/>
    <property type="match status" value="1"/>
</dbReference>
<evidence type="ECO:0000256" key="4">
    <source>
        <dbReference type="SAM" id="SignalP"/>
    </source>
</evidence>
<keyword evidence="2" id="KW-0865">Zymogen</keyword>
<dbReference type="SUPFAM" id="SSF50494">
    <property type="entry name" value="Trypsin-like serine proteases"/>
    <property type="match status" value="1"/>
</dbReference>
<evidence type="ECO:0000256" key="3">
    <source>
        <dbReference type="ARBA" id="ARBA00023157"/>
    </source>
</evidence>
<reference evidence="6 7" key="1">
    <citation type="journal article" date="2018" name="Elife">
        <title>Firefly genomes illuminate parallel origins of bioluminescence in beetles.</title>
        <authorList>
            <person name="Fallon T.R."/>
            <person name="Lower S.E."/>
            <person name="Chang C.H."/>
            <person name="Bessho-Uehara M."/>
            <person name="Martin G.J."/>
            <person name="Bewick A.J."/>
            <person name="Behringer M."/>
            <person name="Debat H.J."/>
            <person name="Wong I."/>
            <person name="Day J.C."/>
            <person name="Suvorov A."/>
            <person name="Silva C.J."/>
            <person name="Stanger-Hall K.F."/>
            <person name="Hall D.W."/>
            <person name="Schmitz R.J."/>
            <person name="Nelson D.R."/>
            <person name="Lewis S.M."/>
            <person name="Shigenobu S."/>
            <person name="Bybee S.M."/>
            <person name="Larracuente A.M."/>
            <person name="Oba Y."/>
            <person name="Weng J.K."/>
        </authorList>
    </citation>
    <scope>NUCLEOTIDE SEQUENCE [LARGE SCALE GENOMIC DNA]</scope>
    <source>
        <strain evidence="6">1611_PpyrPB1</strain>
        <tissue evidence="6">Whole body</tissue>
    </source>
</reference>
<dbReference type="InterPro" id="IPR009003">
    <property type="entry name" value="Peptidase_S1_PA"/>
</dbReference>
<proteinExistence type="predicted"/>
<gene>
    <name evidence="6" type="ORF">PPYR_13619</name>
</gene>
<comment type="caution">
    <text evidence="6">The sequence shown here is derived from an EMBL/GenBank/DDBJ whole genome shotgun (WGS) entry which is preliminary data.</text>
</comment>
<accession>A0A5N4A9N3</accession>
<dbReference type="OrthoDB" id="5565075at2759"/>
<dbReference type="SMART" id="SM00020">
    <property type="entry name" value="Tryp_SPc"/>
    <property type="match status" value="1"/>
</dbReference>
<dbReference type="GO" id="GO:0004252">
    <property type="term" value="F:serine-type endopeptidase activity"/>
    <property type="evidence" value="ECO:0007669"/>
    <property type="project" value="InterPro"/>
</dbReference>
<dbReference type="FunFam" id="2.40.10.10:FF:000068">
    <property type="entry name" value="transmembrane protease serine 2"/>
    <property type="match status" value="1"/>
</dbReference>
<dbReference type="InterPro" id="IPR001254">
    <property type="entry name" value="Trypsin_dom"/>
</dbReference>
<dbReference type="PROSITE" id="PS50240">
    <property type="entry name" value="TRYPSIN_DOM"/>
    <property type="match status" value="1"/>
</dbReference>
<keyword evidence="7" id="KW-1185">Reference proteome</keyword>
<feature type="chain" id="PRO_5024423164" description="Peptidase S1 domain-containing protein" evidence="4">
    <location>
        <begin position="20"/>
        <end position="257"/>
    </location>
</feature>
<keyword evidence="1 4" id="KW-0732">Signal</keyword>
<keyword evidence="3" id="KW-1015">Disulfide bond</keyword>
<feature type="domain" description="Peptidase S1" evidence="5">
    <location>
        <begin position="21"/>
        <end position="250"/>
    </location>
</feature>
<dbReference type="CDD" id="cd00190">
    <property type="entry name" value="Tryp_SPc"/>
    <property type="match status" value="1"/>
</dbReference>
<evidence type="ECO:0000256" key="2">
    <source>
        <dbReference type="ARBA" id="ARBA00023145"/>
    </source>
</evidence>
<dbReference type="PANTHER" id="PTHR24271">
    <property type="entry name" value="KALLIKREIN-RELATED"/>
    <property type="match status" value="1"/>
</dbReference>
<evidence type="ECO:0000313" key="6">
    <source>
        <dbReference type="EMBL" id="KAB0793999.1"/>
    </source>
</evidence>
<dbReference type="Pfam" id="PF00089">
    <property type="entry name" value="Trypsin"/>
    <property type="match status" value="1"/>
</dbReference>